<dbReference type="GO" id="GO:0006979">
    <property type="term" value="P:response to oxidative stress"/>
    <property type="evidence" value="ECO:0007669"/>
    <property type="project" value="InterPro"/>
</dbReference>
<dbReference type="Gene3D" id="3.30.300.20">
    <property type="match status" value="1"/>
</dbReference>
<dbReference type="EMBL" id="BMTL01000067">
    <property type="protein sequence ID" value="GGS30682.1"/>
    <property type="molecule type" value="Genomic_DNA"/>
</dbReference>
<reference evidence="2" key="2">
    <citation type="submission" date="2020-09" db="EMBL/GenBank/DDBJ databases">
        <authorList>
            <person name="Sun Q."/>
            <person name="Ohkuma M."/>
        </authorList>
    </citation>
    <scope>NUCLEOTIDE SEQUENCE</scope>
    <source>
        <strain evidence="2">JCM 4386</strain>
    </source>
</reference>
<name>A0A918GE19_9ACTN</name>
<dbReference type="NCBIfam" id="TIGR03561">
    <property type="entry name" value="organ_hyd_perox"/>
    <property type="match status" value="1"/>
</dbReference>
<dbReference type="RefSeq" id="WP_190154367.1">
    <property type="nucleotide sequence ID" value="NZ_BMTL01000067.1"/>
</dbReference>
<comment type="caution">
    <text evidence="2">The sequence shown here is derived from an EMBL/GenBank/DDBJ whole genome shotgun (WGS) entry which is preliminary data.</text>
</comment>
<dbReference type="InterPro" id="IPR015946">
    <property type="entry name" value="KH_dom-like_a/b"/>
</dbReference>
<dbReference type="AlphaFoldDB" id="A0A918GE19"/>
<dbReference type="Gene3D" id="2.20.25.10">
    <property type="match status" value="1"/>
</dbReference>
<keyword evidence="3" id="KW-1185">Reference proteome</keyword>
<dbReference type="Pfam" id="PF02566">
    <property type="entry name" value="OsmC"/>
    <property type="match status" value="1"/>
</dbReference>
<organism evidence="2 3">
    <name type="scientific">Streptomyces humidus</name>
    <dbReference type="NCBI Taxonomy" id="52259"/>
    <lineage>
        <taxon>Bacteria</taxon>
        <taxon>Bacillati</taxon>
        <taxon>Actinomycetota</taxon>
        <taxon>Actinomycetes</taxon>
        <taxon>Kitasatosporales</taxon>
        <taxon>Streptomycetaceae</taxon>
        <taxon>Streptomyces</taxon>
    </lineage>
</organism>
<evidence type="ECO:0000256" key="1">
    <source>
        <dbReference type="ARBA" id="ARBA00007378"/>
    </source>
</evidence>
<accession>A0A918GE19</accession>
<evidence type="ECO:0000313" key="2">
    <source>
        <dbReference type="EMBL" id="GGS30682.1"/>
    </source>
</evidence>
<proteinExistence type="inferred from homology"/>
<protein>
    <submittedName>
        <fullName evidence="2">Organic hydroperoxide resistance protein</fullName>
    </submittedName>
</protein>
<dbReference type="PANTHER" id="PTHR33797">
    <property type="entry name" value="ORGANIC HYDROPEROXIDE RESISTANCE PROTEIN-LIKE"/>
    <property type="match status" value="1"/>
</dbReference>
<dbReference type="Proteomes" id="UP000606194">
    <property type="component" value="Unassembled WGS sequence"/>
</dbReference>
<dbReference type="PANTHER" id="PTHR33797:SF2">
    <property type="entry name" value="ORGANIC HYDROPEROXIDE RESISTANCE PROTEIN-LIKE"/>
    <property type="match status" value="1"/>
</dbReference>
<evidence type="ECO:0000313" key="3">
    <source>
        <dbReference type="Proteomes" id="UP000606194"/>
    </source>
</evidence>
<dbReference type="InterPro" id="IPR019953">
    <property type="entry name" value="OHR"/>
</dbReference>
<dbReference type="InterPro" id="IPR036102">
    <property type="entry name" value="OsmC/Ohrsf"/>
</dbReference>
<dbReference type="SUPFAM" id="SSF82784">
    <property type="entry name" value="OsmC-like"/>
    <property type="match status" value="1"/>
</dbReference>
<gene>
    <name evidence="2" type="ORF">GCM10010269_81510</name>
</gene>
<sequence length="139" mass="14696">MTVLYTAEVTSSGDGRKGRVSSSDGVLELGLDAPKEVGGSGERTNPEQLFAAGYAACFHSALRLSAREARVPLDEEPAVTARVHLERDDSGYGISADLTVRMPGVAAQTARELVDRAHARCPYSRAVRGNVRVGIELAG</sequence>
<comment type="similarity">
    <text evidence="1">Belongs to the OsmC/Ohr family.</text>
</comment>
<dbReference type="InterPro" id="IPR003718">
    <property type="entry name" value="OsmC/Ohr_fam"/>
</dbReference>
<reference evidence="2" key="1">
    <citation type="journal article" date="2014" name="Int. J. Syst. Evol. Microbiol.">
        <title>Complete genome sequence of Corynebacterium casei LMG S-19264T (=DSM 44701T), isolated from a smear-ripened cheese.</title>
        <authorList>
            <consortium name="US DOE Joint Genome Institute (JGI-PGF)"/>
            <person name="Walter F."/>
            <person name="Albersmeier A."/>
            <person name="Kalinowski J."/>
            <person name="Ruckert C."/>
        </authorList>
    </citation>
    <scope>NUCLEOTIDE SEQUENCE</scope>
    <source>
        <strain evidence="2">JCM 4386</strain>
    </source>
</reference>